<feature type="transmembrane region" description="Helical" evidence="1">
    <location>
        <begin position="61"/>
        <end position="82"/>
    </location>
</feature>
<comment type="caution">
    <text evidence="2">The sequence shown here is derived from an EMBL/GenBank/DDBJ whole genome shotgun (WGS) entry which is preliminary data.</text>
</comment>
<accession>A0A7W8XTR5</accession>
<dbReference type="EMBL" id="JACHBI010000008">
    <property type="protein sequence ID" value="MBB5575392.1"/>
    <property type="molecule type" value="Genomic_DNA"/>
</dbReference>
<evidence type="ECO:0008006" key="4">
    <source>
        <dbReference type="Google" id="ProtNLM"/>
    </source>
</evidence>
<keyword evidence="1" id="KW-0812">Transmembrane</keyword>
<evidence type="ECO:0000313" key="2">
    <source>
        <dbReference type="EMBL" id="MBB5575392.1"/>
    </source>
</evidence>
<dbReference type="Proteomes" id="UP000549882">
    <property type="component" value="Unassembled WGS sequence"/>
</dbReference>
<keyword evidence="1" id="KW-1133">Transmembrane helix</keyword>
<organism evidence="2 3">
    <name type="scientific">Rhizobium paranaense</name>
    <dbReference type="NCBI Taxonomy" id="1650438"/>
    <lineage>
        <taxon>Bacteria</taxon>
        <taxon>Pseudomonadati</taxon>
        <taxon>Pseudomonadota</taxon>
        <taxon>Alphaproteobacteria</taxon>
        <taxon>Hyphomicrobiales</taxon>
        <taxon>Rhizobiaceae</taxon>
        <taxon>Rhizobium/Agrobacterium group</taxon>
        <taxon>Rhizobium</taxon>
    </lineage>
</organism>
<evidence type="ECO:0000256" key="1">
    <source>
        <dbReference type="SAM" id="Phobius"/>
    </source>
</evidence>
<dbReference type="AlphaFoldDB" id="A0A7W8XTR5"/>
<sequence>MDSGFFSSFDCSQRMGAVFVTTYLAQIAIVASLSASVRRPNRYGPVVETIDRPPFLTRRRVIVWAIWASIFAVVAATCGLLRTTTAVLLDSTSIVETSCTGPLSVEYRLDRAKLKVAFGHDPTWLTKRPLESAYLEVTQVDKPRPIFIRLLGRPGSKELLELAPEAMAQYSRYRSYLGVR</sequence>
<dbReference type="RefSeq" id="WP_183938694.1">
    <property type="nucleotide sequence ID" value="NZ_JACHBI010000008.1"/>
</dbReference>
<feature type="transmembrane region" description="Helical" evidence="1">
    <location>
        <begin position="15"/>
        <end position="35"/>
    </location>
</feature>
<name>A0A7W8XTR5_9HYPH</name>
<protein>
    <recommendedName>
        <fullName evidence="4">Transmembrane protein</fullName>
    </recommendedName>
</protein>
<evidence type="ECO:0000313" key="3">
    <source>
        <dbReference type="Proteomes" id="UP000549882"/>
    </source>
</evidence>
<gene>
    <name evidence="2" type="ORF">GGD50_004027</name>
</gene>
<keyword evidence="1" id="KW-0472">Membrane</keyword>
<keyword evidence="3" id="KW-1185">Reference proteome</keyword>
<reference evidence="2 3" key="1">
    <citation type="submission" date="2020-08" db="EMBL/GenBank/DDBJ databases">
        <title>Genomic Encyclopedia of Type Strains, Phase IV (KMG-V): Genome sequencing to study the core and pangenomes of soil and plant-associated prokaryotes.</title>
        <authorList>
            <person name="Whitman W."/>
        </authorList>
    </citation>
    <scope>NUCLEOTIDE SEQUENCE [LARGE SCALE GENOMIC DNA]</scope>
    <source>
        <strain evidence="2 3">SEMIA 4064</strain>
    </source>
</reference>
<proteinExistence type="predicted"/>